<dbReference type="AlphaFoldDB" id="A0A226EBE9"/>
<feature type="transmembrane region" description="Helical" evidence="1">
    <location>
        <begin position="274"/>
        <end position="297"/>
    </location>
</feature>
<proteinExistence type="predicted"/>
<feature type="transmembrane region" description="Helical" evidence="1">
    <location>
        <begin position="99"/>
        <end position="118"/>
    </location>
</feature>
<gene>
    <name evidence="2" type="ORF">Fcan01_10682</name>
</gene>
<evidence type="ECO:0000313" key="2">
    <source>
        <dbReference type="EMBL" id="OXA54962.1"/>
    </source>
</evidence>
<keyword evidence="1" id="KW-0812">Transmembrane</keyword>
<reference evidence="2 3" key="1">
    <citation type="submission" date="2015-12" db="EMBL/GenBank/DDBJ databases">
        <title>The genome of Folsomia candida.</title>
        <authorList>
            <person name="Faddeeva A."/>
            <person name="Derks M.F."/>
            <person name="Anvar Y."/>
            <person name="Smit S."/>
            <person name="Van Straalen N."/>
            <person name="Roelofs D."/>
        </authorList>
    </citation>
    <scope>NUCLEOTIDE SEQUENCE [LARGE SCALE GENOMIC DNA]</scope>
    <source>
        <strain evidence="2 3">VU population</strain>
        <tissue evidence="2">Whole body</tissue>
    </source>
</reference>
<dbReference type="Proteomes" id="UP000198287">
    <property type="component" value="Unassembled WGS sequence"/>
</dbReference>
<accession>A0A226EBE9</accession>
<feature type="transmembrane region" description="Helical" evidence="1">
    <location>
        <begin position="125"/>
        <end position="145"/>
    </location>
</feature>
<feature type="transmembrane region" description="Helical" evidence="1">
    <location>
        <begin position="178"/>
        <end position="197"/>
    </location>
</feature>
<keyword evidence="1" id="KW-0472">Membrane</keyword>
<name>A0A226EBE9_FOLCA</name>
<evidence type="ECO:0000256" key="1">
    <source>
        <dbReference type="SAM" id="Phobius"/>
    </source>
</evidence>
<keyword evidence="1" id="KW-1133">Transmembrane helix</keyword>
<dbReference type="EMBL" id="LNIX01000005">
    <property type="protein sequence ID" value="OXA54962.1"/>
    <property type="molecule type" value="Genomic_DNA"/>
</dbReference>
<feature type="transmembrane region" description="Helical" evidence="1">
    <location>
        <begin position="56"/>
        <end position="79"/>
    </location>
</feature>
<sequence>MFLQLKKRKTSTKKFAGAKRRQVFSPLRQVCSQPSWRMVLHTNEVFSNQRKFTEKLAILIVRGNVACAVPMIILAGLMFFLKRRSPQYIYITWSDKNDWIAFMAFFIFETLTKAINISQFFLSQTWFLFAVAYLIIGISTVSTFLDHLPRQISYFRCLFLLNQAHNRCYPVTMLPVRFLFYFEFLIISAFVLIRLFTQINTTERAIMTELFFAFIISSFLVLHISGKMFKDSESLKWKLFQRAASLAGWEGKIWRKTAKSLQSFGVRVGSIRCISYAALSAFYITTTSVLTTVLVTFTDH</sequence>
<evidence type="ECO:0000313" key="3">
    <source>
        <dbReference type="Proteomes" id="UP000198287"/>
    </source>
</evidence>
<organism evidence="2 3">
    <name type="scientific">Folsomia candida</name>
    <name type="common">Springtail</name>
    <dbReference type="NCBI Taxonomy" id="158441"/>
    <lineage>
        <taxon>Eukaryota</taxon>
        <taxon>Metazoa</taxon>
        <taxon>Ecdysozoa</taxon>
        <taxon>Arthropoda</taxon>
        <taxon>Hexapoda</taxon>
        <taxon>Collembola</taxon>
        <taxon>Entomobryomorpha</taxon>
        <taxon>Isotomoidea</taxon>
        <taxon>Isotomidae</taxon>
        <taxon>Proisotominae</taxon>
        <taxon>Folsomia</taxon>
    </lineage>
</organism>
<keyword evidence="3" id="KW-1185">Reference proteome</keyword>
<feature type="transmembrane region" description="Helical" evidence="1">
    <location>
        <begin position="209"/>
        <end position="229"/>
    </location>
</feature>
<protein>
    <submittedName>
        <fullName evidence="2">Uncharacterized protein</fullName>
    </submittedName>
</protein>
<comment type="caution">
    <text evidence="2">The sequence shown here is derived from an EMBL/GenBank/DDBJ whole genome shotgun (WGS) entry which is preliminary data.</text>
</comment>